<dbReference type="InterPro" id="IPR007693">
    <property type="entry name" value="DNA_helicase_DnaB-like_N"/>
</dbReference>
<dbReference type="InterPro" id="IPR007694">
    <property type="entry name" value="DNA_helicase_DnaB-like_C"/>
</dbReference>
<evidence type="ECO:0000256" key="12">
    <source>
        <dbReference type="RuleBase" id="RU362085"/>
    </source>
</evidence>
<dbReference type="GO" id="GO:0005829">
    <property type="term" value="C:cytosol"/>
    <property type="evidence" value="ECO:0007669"/>
    <property type="project" value="TreeGrafter"/>
</dbReference>
<evidence type="ECO:0000256" key="9">
    <source>
        <dbReference type="ARBA" id="ARBA00023235"/>
    </source>
</evidence>
<dbReference type="FunFam" id="1.10.860.10:FF:000001">
    <property type="entry name" value="Replicative DNA helicase"/>
    <property type="match status" value="1"/>
</dbReference>
<dbReference type="NCBIfam" id="TIGR00665">
    <property type="entry name" value="DnaB"/>
    <property type="match status" value="1"/>
</dbReference>
<keyword evidence="5 12" id="KW-0378">Hydrolase</keyword>
<dbReference type="FunFam" id="3.40.50.300:FF:000076">
    <property type="entry name" value="Replicative DNA helicase"/>
    <property type="match status" value="1"/>
</dbReference>
<dbReference type="Gene3D" id="3.40.50.300">
    <property type="entry name" value="P-loop containing nucleotide triphosphate hydrolases"/>
    <property type="match status" value="1"/>
</dbReference>
<dbReference type="CDD" id="cd00984">
    <property type="entry name" value="DnaB_C"/>
    <property type="match status" value="1"/>
</dbReference>
<keyword evidence="7 12" id="KW-0067">ATP-binding</keyword>
<dbReference type="InterPro" id="IPR016136">
    <property type="entry name" value="DNA_helicase_N/primase_C"/>
</dbReference>
<dbReference type="PANTHER" id="PTHR30153:SF2">
    <property type="entry name" value="REPLICATIVE DNA HELICASE"/>
    <property type="match status" value="1"/>
</dbReference>
<keyword evidence="8 12" id="KW-0238">DNA-binding</keyword>
<comment type="similarity">
    <text evidence="1 12">Belongs to the helicase family. DnaB subfamily.</text>
</comment>
<dbReference type="Gene3D" id="1.10.860.10">
    <property type="entry name" value="DNAb Helicase, Chain A"/>
    <property type="match status" value="1"/>
</dbReference>
<dbReference type="SUPFAM" id="SSF52540">
    <property type="entry name" value="P-loop containing nucleoside triphosphate hydrolases"/>
    <property type="match status" value="1"/>
</dbReference>
<dbReference type="Pfam" id="PF00772">
    <property type="entry name" value="DnaB"/>
    <property type="match status" value="1"/>
</dbReference>
<keyword evidence="9" id="KW-0413">Isomerase</keyword>
<evidence type="ECO:0000256" key="5">
    <source>
        <dbReference type="ARBA" id="ARBA00022801"/>
    </source>
</evidence>
<dbReference type="Pfam" id="PF03796">
    <property type="entry name" value="DnaB_C"/>
    <property type="match status" value="1"/>
</dbReference>
<evidence type="ECO:0000313" key="15">
    <source>
        <dbReference type="Proteomes" id="UP000184442"/>
    </source>
</evidence>
<dbReference type="GO" id="GO:0006269">
    <property type="term" value="P:DNA replication, synthesis of primer"/>
    <property type="evidence" value="ECO:0007669"/>
    <property type="project" value="UniProtKB-UniRule"/>
</dbReference>
<dbReference type="AlphaFoldDB" id="A0A1M6GTP5"/>
<evidence type="ECO:0000313" key="14">
    <source>
        <dbReference type="EMBL" id="SHJ13311.1"/>
    </source>
</evidence>
<dbReference type="NCBIfam" id="NF004384">
    <property type="entry name" value="PRK05748.1"/>
    <property type="match status" value="1"/>
</dbReference>
<dbReference type="PANTHER" id="PTHR30153">
    <property type="entry name" value="REPLICATIVE DNA HELICASE DNAB"/>
    <property type="match status" value="1"/>
</dbReference>
<comment type="function">
    <text evidence="12">The main replicative DNA helicase, it participates in initiation and elongation during chromosome replication. Travels ahead of the DNA replisome, separating dsDNA into templates for DNA synthesis. A processive ATP-dependent 5'-3' DNA helicase it has DNA-dependent ATPase activity.</text>
</comment>
<evidence type="ECO:0000256" key="3">
    <source>
        <dbReference type="ARBA" id="ARBA00022705"/>
    </source>
</evidence>
<dbReference type="EC" id="5.6.2.3" evidence="11 12"/>
<organism evidence="14 15">
    <name type="scientific">Lutispora thermophila DSM 19022</name>
    <dbReference type="NCBI Taxonomy" id="1122184"/>
    <lineage>
        <taxon>Bacteria</taxon>
        <taxon>Bacillati</taxon>
        <taxon>Bacillota</taxon>
        <taxon>Clostridia</taxon>
        <taxon>Lutisporales</taxon>
        <taxon>Lutisporaceae</taxon>
        <taxon>Lutispora</taxon>
    </lineage>
</organism>
<name>A0A1M6GTP5_9FIRM</name>
<keyword evidence="2 12" id="KW-0639">Primosome</keyword>
<dbReference type="InterPro" id="IPR027417">
    <property type="entry name" value="P-loop_NTPase"/>
</dbReference>
<protein>
    <recommendedName>
        <fullName evidence="11 12">Replicative DNA helicase</fullName>
        <ecNumber evidence="11 12">5.6.2.3</ecNumber>
    </recommendedName>
</protein>
<dbReference type="GO" id="GO:0003677">
    <property type="term" value="F:DNA binding"/>
    <property type="evidence" value="ECO:0007669"/>
    <property type="project" value="UniProtKB-UniRule"/>
</dbReference>
<dbReference type="InterPro" id="IPR036185">
    <property type="entry name" value="DNA_heli_DnaB-like_N_sf"/>
</dbReference>
<evidence type="ECO:0000259" key="13">
    <source>
        <dbReference type="PROSITE" id="PS51199"/>
    </source>
</evidence>
<keyword evidence="15" id="KW-1185">Reference proteome</keyword>
<dbReference type="PROSITE" id="PS51199">
    <property type="entry name" value="SF4_HELICASE"/>
    <property type="match status" value="1"/>
</dbReference>
<sequence>MNELIQKIPPNSLEAEQSVLGAMLLDKEAISTAAEVLKGDDFYREVHKEIFEAIVEIYNDNNPVDLITLTEKLKGRNTLEAVGGITYLTQLMNIVPTTSNINHYVKIVEEKSLLRKLIKSSNDIISKCYENPEDPVEIIDQAEKSIFDISLSKSTQSFVPIKEILTSNFDKIEELYLNKGKITGIPTGFVDLDQKLSGLQRSDLILIAARPSMGKSALMMNIVHHAAVRENIPVAIFSLEMSKEQLSQRLLCAEALIDAHRLRTGDITEDEWIKLARAMGVLADKPIFIDDTPAISITEMRAKCRRLKIEHGLGLIAIDYLQLMSGSSNYDSRQQEVSDISRSLKALARELDVPVVALSQLSRAPETRADHRPILSDLRESGAIEQDADVVMFLYRDEYYHPDSEKKNIGEVIIAKQRNGPTGTVELVWLGQFTKFADKARL</sequence>
<comment type="catalytic activity">
    <reaction evidence="10 12">
        <text>ATP + H2O = ADP + phosphate + H(+)</text>
        <dbReference type="Rhea" id="RHEA:13065"/>
        <dbReference type="ChEBI" id="CHEBI:15377"/>
        <dbReference type="ChEBI" id="CHEBI:15378"/>
        <dbReference type="ChEBI" id="CHEBI:30616"/>
        <dbReference type="ChEBI" id="CHEBI:43474"/>
        <dbReference type="ChEBI" id="CHEBI:456216"/>
        <dbReference type="EC" id="5.6.2.3"/>
    </reaction>
</comment>
<keyword evidence="4 12" id="KW-0547">Nucleotide-binding</keyword>
<evidence type="ECO:0000256" key="11">
    <source>
        <dbReference type="NCBIfam" id="TIGR00665"/>
    </source>
</evidence>
<dbReference type="STRING" id="1122184.SAMN02745176_02499"/>
<dbReference type="GO" id="GO:0016887">
    <property type="term" value="F:ATP hydrolysis activity"/>
    <property type="evidence" value="ECO:0007669"/>
    <property type="project" value="RHEA"/>
</dbReference>
<dbReference type="RefSeq" id="WP_073026526.1">
    <property type="nucleotide sequence ID" value="NZ_FQZS01000017.1"/>
</dbReference>
<dbReference type="Proteomes" id="UP000184442">
    <property type="component" value="Unassembled WGS sequence"/>
</dbReference>
<dbReference type="GO" id="GO:0005524">
    <property type="term" value="F:ATP binding"/>
    <property type="evidence" value="ECO:0007669"/>
    <property type="project" value="UniProtKB-UniRule"/>
</dbReference>
<evidence type="ECO:0000256" key="4">
    <source>
        <dbReference type="ARBA" id="ARBA00022741"/>
    </source>
</evidence>
<evidence type="ECO:0000256" key="6">
    <source>
        <dbReference type="ARBA" id="ARBA00022806"/>
    </source>
</evidence>
<dbReference type="GO" id="GO:1990077">
    <property type="term" value="C:primosome complex"/>
    <property type="evidence" value="ECO:0007669"/>
    <property type="project" value="UniProtKB-UniRule"/>
</dbReference>
<gene>
    <name evidence="14" type="ORF">SAMN02745176_02499</name>
</gene>
<evidence type="ECO:0000256" key="1">
    <source>
        <dbReference type="ARBA" id="ARBA00008428"/>
    </source>
</evidence>
<dbReference type="GO" id="GO:0043139">
    <property type="term" value="F:5'-3' DNA helicase activity"/>
    <property type="evidence" value="ECO:0007669"/>
    <property type="project" value="UniProtKB-EC"/>
</dbReference>
<reference evidence="14 15" key="1">
    <citation type="submission" date="2016-11" db="EMBL/GenBank/DDBJ databases">
        <authorList>
            <person name="Jaros S."/>
            <person name="Januszkiewicz K."/>
            <person name="Wedrychowicz H."/>
        </authorList>
    </citation>
    <scope>NUCLEOTIDE SEQUENCE [LARGE SCALE GENOMIC DNA]</scope>
    <source>
        <strain evidence="14 15">DSM 19022</strain>
    </source>
</reference>
<keyword evidence="6 12" id="KW-0347">Helicase</keyword>
<dbReference type="EMBL" id="FQZS01000017">
    <property type="protein sequence ID" value="SHJ13311.1"/>
    <property type="molecule type" value="Genomic_DNA"/>
</dbReference>
<dbReference type="OrthoDB" id="9773982at2"/>
<keyword evidence="3 12" id="KW-0235">DNA replication</keyword>
<evidence type="ECO:0000256" key="2">
    <source>
        <dbReference type="ARBA" id="ARBA00022515"/>
    </source>
</evidence>
<dbReference type="SUPFAM" id="SSF48024">
    <property type="entry name" value="N-terminal domain of DnaB helicase"/>
    <property type="match status" value="1"/>
</dbReference>
<dbReference type="GO" id="GO:0042802">
    <property type="term" value="F:identical protein binding"/>
    <property type="evidence" value="ECO:0007669"/>
    <property type="project" value="UniProtKB-ARBA"/>
</dbReference>
<evidence type="ECO:0000256" key="10">
    <source>
        <dbReference type="ARBA" id="ARBA00048954"/>
    </source>
</evidence>
<feature type="domain" description="SF4 helicase" evidence="13">
    <location>
        <begin position="178"/>
        <end position="442"/>
    </location>
</feature>
<evidence type="ECO:0000256" key="7">
    <source>
        <dbReference type="ARBA" id="ARBA00022840"/>
    </source>
</evidence>
<proteinExistence type="inferred from homology"/>
<dbReference type="InterPro" id="IPR007692">
    <property type="entry name" value="DNA_helicase_DnaB"/>
</dbReference>
<accession>A0A1M6GTP5</accession>
<evidence type="ECO:0000256" key="8">
    <source>
        <dbReference type="ARBA" id="ARBA00023125"/>
    </source>
</evidence>